<dbReference type="AlphaFoldDB" id="A0A840AG61"/>
<protein>
    <submittedName>
        <fullName evidence="3">Outer membrane immunogenic protein</fullName>
    </submittedName>
</protein>
<dbReference type="PANTHER" id="PTHR34001">
    <property type="entry name" value="BLL7405 PROTEIN"/>
    <property type="match status" value="1"/>
</dbReference>
<feature type="signal peptide" evidence="2">
    <location>
        <begin position="1"/>
        <end position="20"/>
    </location>
</feature>
<sequence length="236" mass="24379">MKSIFLAGVAVVALTGAAAAADLTYEPAPAPVVVSPVFDWTGFYAGVHAGGGWGNYDASWNGYTGLLDKSSGALGGAQVGYNYQINQFVIGAQADIAYTSLSDSMTVYQGLNPIGPGLLSAGVKAESNWLGTVTARAGYAADTWLFYAKGGFAYGQIEGTFNVTTPAATIQSSTSNWAGGWTVGGGVEKAFTKNLTGFLEYDYVSLGSVNFSTPLGGSANVDYTTNIVKAGVNYKF</sequence>
<name>A0A840AG61_9HYPH</name>
<keyword evidence="2" id="KW-0732">Signal</keyword>
<dbReference type="SUPFAM" id="SSF56925">
    <property type="entry name" value="OMPA-like"/>
    <property type="match status" value="1"/>
</dbReference>
<reference evidence="3 4" key="1">
    <citation type="submission" date="2020-08" db="EMBL/GenBank/DDBJ databases">
        <title>Genomic Encyclopedia of Type Strains, Phase IV (KMG-IV): sequencing the most valuable type-strain genomes for metagenomic binning, comparative biology and taxonomic classification.</title>
        <authorList>
            <person name="Goeker M."/>
        </authorList>
    </citation>
    <scope>NUCLEOTIDE SEQUENCE [LARGE SCALE GENOMIC DNA]</scope>
    <source>
        <strain evidence="3 4">DSM 25966</strain>
    </source>
</reference>
<evidence type="ECO:0000313" key="4">
    <source>
        <dbReference type="Proteomes" id="UP000553963"/>
    </source>
</evidence>
<gene>
    <name evidence="3" type="ORF">GGR25_000368</name>
</gene>
<organism evidence="3 4">
    <name type="scientific">Kaistia hirudinis</name>
    <dbReference type="NCBI Taxonomy" id="1293440"/>
    <lineage>
        <taxon>Bacteria</taxon>
        <taxon>Pseudomonadati</taxon>
        <taxon>Pseudomonadota</taxon>
        <taxon>Alphaproteobacteria</taxon>
        <taxon>Hyphomicrobiales</taxon>
        <taxon>Kaistiaceae</taxon>
        <taxon>Kaistia</taxon>
    </lineage>
</organism>
<evidence type="ECO:0000313" key="3">
    <source>
        <dbReference type="EMBL" id="MBB3929349.1"/>
    </source>
</evidence>
<comment type="similarity">
    <text evidence="1">Belongs to the Omp25/RopB family.</text>
</comment>
<comment type="caution">
    <text evidence="3">The sequence shown here is derived from an EMBL/GenBank/DDBJ whole genome shotgun (WGS) entry which is preliminary data.</text>
</comment>
<dbReference type="Proteomes" id="UP000553963">
    <property type="component" value="Unassembled WGS sequence"/>
</dbReference>
<proteinExistence type="inferred from homology"/>
<keyword evidence="4" id="KW-1185">Reference proteome</keyword>
<evidence type="ECO:0000256" key="2">
    <source>
        <dbReference type="SAM" id="SignalP"/>
    </source>
</evidence>
<accession>A0A840AG61</accession>
<dbReference type="InterPro" id="IPR051692">
    <property type="entry name" value="OMP-like"/>
</dbReference>
<dbReference type="RefSeq" id="WP_183397015.1">
    <property type="nucleotide sequence ID" value="NZ_JACIDS010000001.1"/>
</dbReference>
<feature type="chain" id="PRO_5032319281" evidence="2">
    <location>
        <begin position="21"/>
        <end position="236"/>
    </location>
</feature>
<dbReference type="Gene3D" id="2.40.160.20">
    <property type="match status" value="1"/>
</dbReference>
<dbReference type="PANTHER" id="PTHR34001:SF3">
    <property type="entry name" value="BLL7405 PROTEIN"/>
    <property type="match status" value="1"/>
</dbReference>
<dbReference type="EMBL" id="JACIDS010000001">
    <property type="protein sequence ID" value="MBB3929349.1"/>
    <property type="molecule type" value="Genomic_DNA"/>
</dbReference>
<evidence type="ECO:0000256" key="1">
    <source>
        <dbReference type="ARBA" id="ARBA00038306"/>
    </source>
</evidence>
<dbReference type="InterPro" id="IPR011250">
    <property type="entry name" value="OMP/PagP_B-barrel"/>
</dbReference>